<dbReference type="Gene3D" id="3.30.70.1060">
    <property type="entry name" value="Dimeric alpha+beta barrel"/>
    <property type="match status" value="1"/>
</dbReference>
<dbReference type="AlphaFoldDB" id="A0A017SX52"/>
<dbReference type="SUPFAM" id="SSF54909">
    <property type="entry name" value="Dimeric alpha+beta barrel"/>
    <property type="match status" value="1"/>
</dbReference>
<dbReference type="InterPro" id="IPR005545">
    <property type="entry name" value="YCII"/>
</dbReference>
<evidence type="ECO:0000256" key="1">
    <source>
        <dbReference type="ARBA" id="ARBA00007689"/>
    </source>
</evidence>
<comment type="similarity">
    <text evidence="1">Belongs to the YciI family.</text>
</comment>
<accession>A0A017SX52</accession>
<dbReference type="OrthoDB" id="9807535at2"/>
<comment type="caution">
    <text evidence="3">The sequence shown here is derived from an EMBL/GenBank/DDBJ whole genome shotgun (WGS) entry which is preliminary data.</text>
</comment>
<dbReference type="Pfam" id="PF03795">
    <property type="entry name" value="YCII"/>
    <property type="match status" value="1"/>
</dbReference>
<dbReference type="RefSeq" id="WP_044249558.1">
    <property type="nucleotide sequence ID" value="NZ_ASRX01000083.1"/>
</dbReference>
<organism evidence="3 4">
    <name type="scientific">Chondromyces apiculatus DSM 436</name>
    <dbReference type="NCBI Taxonomy" id="1192034"/>
    <lineage>
        <taxon>Bacteria</taxon>
        <taxon>Pseudomonadati</taxon>
        <taxon>Myxococcota</taxon>
        <taxon>Polyangia</taxon>
        <taxon>Polyangiales</taxon>
        <taxon>Polyangiaceae</taxon>
        <taxon>Chondromyces</taxon>
    </lineage>
</organism>
<dbReference type="EMBL" id="ASRX01000083">
    <property type="protein sequence ID" value="EYF01357.1"/>
    <property type="molecule type" value="Genomic_DNA"/>
</dbReference>
<feature type="domain" description="YCII-related" evidence="2">
    <location>
        <begin position="24"/>
        <end position="114"/>
    </location>
</feature>
<dbReference type="STRING" id="1192034.CAP_8399"/>
<reference evidence="3 4" key="1">
    <citation type="submission" date="2013-05" db="EMBL/GenBank/DDBJ databases">
        <title>Genome assembly of Chondromyces apiculatus DSM 436.</title>
        <authorList>
            <person name="Sharma G."/>
            <person name="Khatri I."/>
            <person name="Kaur C."/>
            <person name="Mayilraj S."/>
            <person name="Subramanian S."/>
        </authorList>
    </citation>
    <scope>NUCLEOTIDE SEQUENCE [LARGE SCALE GENOMIC DNA]</scope>
    <source>
        <strain evidence="3 4">DSM 436</strain>
    </source>
</reference>
<evidence type="ECO:0000313" key="3">
    <source>
        <dbReference type="EMBL" id="EYF01357.1"/>
    </source>
</evidence>
<name>A0A017SX52_9BACT</name>
<dbReference type="InterPro" id="IPR011008">
    <property type="entry name" value="Dimeric_a/b-barrel"/>
</dbReference>
<gene>
    <name evidence="3" type="ORF">CAP_8399</name>
</gene>
<evidence type="ECO:0000259" key="2">
    <source>
        <dbReference type="Pfam" id="PF03795"/>
    </source>
</evidence>
<sequence>MSFMLMVMETGPRTTNPLTEQARSIAAERMERMRRFGDDLQARGILLAADSLRSDAEGVRVTVRDGKRSLSDGPFTESKEIVGGFFLVAVETREEALALASQCPAAEWSTVEVRQSGPCFDG</sequence>
<keyword evidence="4" id="KW-1185">Reference proteome</keyword>
<dbReference type="Proteomes" id="UP000019678">
    <property type="component" value="Unassembled WGS sequence"/>
</dbReference>
<dbReference type="eggNOG" id="COG3795">
    <property type="taxonomic scope" value="Bacteria"/>
</dbReference>
<evidence type="ECO:0000313" key="4">
    <source>
        <dbReference type="Proteomes" id="UP000019678"/>
    </source>
</evidence>
<dbReference type="PANTHER" id="PTHR35174">
    <property type="entry name" value="BLL7171 PROTEIN-RELATED"/>
    <property type="match status" value="1"/>
</dbReference>
<proteinExistence type="inferred from homology"/>
<protein>
    <recommendedName>
        <fullName evidence="2">YCII-related domain-containing protein</fullName>
    </recommendedName>
</protein>